<name>A0A2W4WGF4_9CYAN</name>
<gene>
    <name evidence="2" type="ORF">DCF19_02995</name>
</gene>
<dbReference type="Pfam" id="PF18480">
    <property type="entry name" value="DUF5615"/>
    <property type="match status" value="1"/>
</dbReference>
<dbReference type="AlphaFoldDB" id="A0A2W4WGF4"/>
<proteinExistence type="predicted"/>
<organism evidence="2 3">
    <name type="scientific">Pseudanabaena frigida</name>
    <dbReference type="NCBI Taxonomy" id="945775"/>
    <lineage>
        <taxon>Bacteria</taxon>
        <taxon>Bacillati</taxon>
        <taxon>Cyanobacteriota</taxon>
        <taxon>Cyanophyceae</taxon>
        <taxon>Pseudanabaenales</taxon>
        <taxon>Pseudanabaenaceae</taxon>
        <taxon>Pseudanabaena</taxon>
    </lineage>
</organism>
<protein>
    <recommendedName>
        <fullName evidence="1">DUF5615 domain-containing protein</fullName>
    </recommendedName>
</protein>
<accession>A0A2W4WGF4</accession>
<reference evidence="2 3" key="1">
    <citation type="submission" date="2018-04" db="EMBL/GenBank/DDBJ databases">
        <authorList>
            <person name="Go L.Y."/>
            <person name="Mitchell J.A."/>
        </authorList>
    </citation>
    <scope>NUCLEOTIDE SEQUENCE [LARGE SCALE GENOMIC DNA]</scope>
    <source>
        <strain evidence="2">ULC066bin1</strain>
    </source>
</reference>
<dbReference type="InterPro" id="IPR041049">
    <property type="entry name" value="DUF5615"/>
</dbReference>
<comment type="caution">
    <text evidence="2">The sequence shown here is derived from an EMBL/GenBank/DDBJ whole genome shotgun (WGS) entry which is preliminary data.</text>
</comment>
<evidence type="ECO:0000313" key="3">
    <source>
        <dbReference type="Proteomes" id="UP000249467"/>
    </source>
</evidence>
<feature type="domain" description="DUF5615" evidence="1">
    <location>
        <begin position="1"/>
        <end position="90"/>
    </location>
</feature>
<evidence type="ECO:0000259" key="1">
    <source>
        <dbReference type="Pfam" id="PF18480"/>
    </source>
</evidence>
<sequence length="115" mass="13129">MIILLDENLLSRKLKQSFLSRGHKVYNVDDMGWRGFKDSEILRLAENHPFDAFITADKNLRYQQNLVGKSLRIVVLDARSTRPDYLLPLMERIGDVITSLPAGVIISINDSCELI</sequence>
<dbReference type="EMBL" id="QBML01000003">
    <property type="protein sequence ID" value="PZO44183.1"/>
    <property type="molecule type" value="Genomic_DNA"/>
</dbReference>
<dbReference type="Proteomes" id="UP000249467">
    <property type="component" value="Unassembled WGS sequence"/>
</dbReference>
<evidence type="ECO:0000313" key="2">
    <source>
        <dbReference type="EMBL" id="PZO44183.1"/>
    </source>
</evidence>
<reference evidence="2 3" key="2">
    <citation type="submission" date="2018-06" db="EMBL/GenBank/DDBJ databases">
        <title>Metagenomic assembly of (sub)arctic Cyanobacteria and their associated microbiome from non-axenic cultures.</title>
        <authorList>
            <person name="Baurain D."/>
        </authorList>
    </citation>
    <scope>NUCLEOTIDE SEQUENCE [LARGE SCALE GENOMIC DNA]</scope>
    <source>
        <strain evidence="2">ULC066bin1</strain>
    </source>
</reference>